<dbReference type="Proteomes" id="UP000250235">
    <property type="component" value="Unassembled WGS sequence"/>
</dbReference>
<feature type="coiled-coil region" evidence="3">
    <location>
        <begin position="63"/>
        <end position="90"/>
    </location>
</feature>
<name>A0A2Z7AIF7_9LAMI</name>
<dbReference type="EMBL" id="KV017184">
    <property type="protein sequence ID" value="KZV18889.1"/>
    <property type="molecule type" value="Genomic_DNA"/>
</dbReference>
<accession>A0A2Z7AIF7</accession>
<dbReference type="GO" id="GO:0009903">
    <property type="term" value="P:chloroplast avoidance movement"/>
    <property type="evidence" value="ECO:0007669"/>
    <property type="project" value="TreeGrafter"/>
</dbReference>
<dbReference type="PANTHER" id="PTHR32054">
    <property type="entry name" value="HEAVY CHAIN, PUTATIVE, EXPRESSED-RELATED-RELATED"/>
    <property type="match status" value="1"/>
</dbReference>
<comment type="similarity">
    <text evidence="1">Belongs to the WEB family.</text>
</comment>
<keyword evidence="2 3" id="KW-0175">Coiled coil</keyword>
<evidence type="ECO:0000313" key="4">
    <source>
        <dbReference type="EMBL" id="KZV18889.1"/>
    </source>
</evidence>
<sequence length="122" mass="13381">MHILHLSPCIAYGNEVLKLARAASGDGLCEAEIDTSASFESVKEAATRFGGMALSRPISPKNASELTVDIVEVEEQAAQMERELITKERETLGVLKELDTTKVIIEELKLKLQKEVLQIMVA</sequence>
<gene>
    <name evidence="4" type="ORF">F511_31728</name>
</gene>
<dbReference type="OrthoDB" id="649232at2759"/>
<dbReference type="PANTHER" id="PTHR32054:SF4">
    <property type="entry name" value="OS07G0677900 PROTEIN"/>
    <property type="match status" value="1"/>
</dbReference>
<dbReference type="GO" id="GO:0005829">
    <property type="term" value="C:cytosol"/>
    <property type="evidence" value="ECO:0007669"/>
    <property type="project" value="TreeGrafter"/>
</dbReference>
<evidence type="ECO:0000256" key="1">
    <source>
        <dbReference type="ARBA" id="ARBA00005485"/>
    </source>
</evidence>
<dbReference type="GO" id="GO:0009904">
    <property type="term" value="P:chloroplast accumulation movement"/>
    <property type="evidence" value="ECO:0007669"/>
    <property type="project" value="TreeGrafter"/>
</dbReference>
<evidence type="ECO:0000256" key="2">
    <source>
        <dbReference type="ARBA" id="ARBA00023054"/>
    </source>
</evidence>
<evidence type="ECO:0000313" key="5">
    <source>
        <dbReference type="Proteomes" id="UP000250235"/>
    </source>
</evidence>
<protein>
    <submittedName>
        <fullName evidence="4">Uncharacterized protein</fullName>
    </submittedName>
</protein>
<keyword evidence="5" id="KW-1185">Reference proteome</keyword>
<proteinExistence type="inferred from homology"/>
<organism evidence="4 5">
    <name type="scientific">Dorcoceras hygrometricum</name>
    <dbReference type="NCBI Taxonomy" id="472368"/>
    <lineage>
        <taxon>Eukaryota</taxon>
        <taxon>Viridiplantae</taxon>
        <taxon>Streptophyta</taxon>
        <taxon>Embryophyta</taxon>
        <taxon>Tracheophyta</taxon>
        <taxon>Spermatophyta</taxon>
        <taxon>Magnoliopsida</taxon>
        <taxon>eudicotyledons</taxon>
        <taxon>Gunneridae</taxon>
        <taxon>Pentapetalae</taxon>
        <taxon>asterids</taxon>
        <taxon>lamiids</taxon>
        <taxon>Lamiales</taxon>
        <taxon>Gesneriaceae</taxon>
        <taxon>Didymocarpoideae</taxon>
        <taxon>Trichosporeae</taxon>
        <taxon>Loxocarpinae</taxon>
        <taxon>Dorcoceras</taxon>
    </lineage>
</organism>
<reference evidence="4 5" key="1">
    <citation type="journal article" date="2015" name="Proc. Natl. Acad. Sci. U.S.A.">
        <title>The resurrection genome of Boea hygrometrica: A blueprint for survival of dehydration.</title>
        <authorList>
            <person name="Xiao L."/>
            <person name="Yang G."/>
            <person name="Zhang L."/>
            <person name="Yang X."/>
            <person name="Zhao S."/>
            <person name="Ji Z."/>
            <person name="Zhou Q."/>
            <person name="Hu M."/>
            <person name="Wang Y."/>
            <person name="Chen M."/>
            <person name="Xu Y."/>
            <person name="Jin H."/>
            <person name="Xiao X."/>
            <person name="Hu G."/>
            <person name="Bao F."/>
            <person name="Hu Y."/>
            <person name="Wan P."/>
            <person name="Li L."/>
            <person name="Deng X."/>
            <person name="Kuang T."/>
            <person name="Xiang C."/>
            <person name="Zhu J.K."/>
            <person name="Oliver M.J."/>
            <person name="He Y."/>
        </authorList>
    </citation>
    <scope>NUCLEOTIDE SEQUENCE [LARGE SCALE GENOMIC DNA]</scope>
    <source>
        <strain evidence="5">cv. XS01</strain>
    </source>
</reference>
<dbReference type="Pfam" id="PF05701">
    <property type="entry name" value="WEMBL"/>
    <property type="match status" value="1"/>
</dbReference>
<dbReference type="AlphaFoldDB" id="A0A2Z7AIF7"/>
<dbReference type="InterPro" id="IPR008545">
    <property type="entry name" value="Web"/>
</dbReference>
<evidence type="ECO:0000256" key="3">
    <source>
        <dbReference type="SAM" id="Coils"/>
    </source>
</evidence>